<reference evidence="27" key="1">
    <citation type="submission" date="2025-08" db="UniProtKB">
        <authorList>
            <consortium name="Ensembl"/>
        </authorList>
    </citation>
    <scope>IDENTIFICATION</scope>
</reference>
<dbReference type="UniPathway" id="UPA00230"/>
<dbReference type="FunFam" id="3.30.60.20:FF:000002">
    <property type="entry name" value="Diacylglycerol kinase"/>
    <property type="match status" value="1"/>
</dbReference>
<dbReference type="GO" id="GO:0005886">
    <property type="term" value="C:plasma membrane"/>
    <property type="evidence" value="ECO:0007669"/>
    <property type="project" value="UniProtKB-SubCell"/>
</dbReference>
<dbReference type="Gene3D" id="3.30.60.20">
    <property type="match status" value="2"/>
</dbReference>
<evidence type="ECO:0000259" key="23">
    <source>
        <dbReference type="PROSITE" id="PS50003"/>
    </source>
</evidence>
<keyword evidence="9" id="KW-0479">Metal-binding</keyword>
<evidence type="ECO:0000256" key="14">
    <source>
        <dbReference type="ARBA" id="ARBA00022833"/>
    </source>
</evidence>
<evidence type="ECO:0000256" key="3">
    <source>
        <dbReference type="ARBA" id="ARBA00005175"/>
    </source>
</evidence>
<keyword evidence="7" id="KW-0597">Phosphoprotein</keyword>
<dbReference type="SMART" id="SM00233">
    <property type="entry name" value="PH"/>
    <property type="match status" value="1"/>
</dbReference>
<feature type="region of interest" description="Disordered" evidence="22">
    <location>
        <begin position="1"/>
        <end position="49"/>
    </location>
</feature>
<comment type="pathway">
    <text evidence="20">Glycerolipid metabolism.</text>
</comment>
<dbReference type="InterPro" id="IPR000756">
    <property type="entry name" value="Diacylglycerol_kin_accessory"/>
</dbReference>
<dbReference type="GO" id="GO:0008270">
    <property type="term" value="F:zinc ion binding"/>
    <property type="evidence" value="ECO:0007669"/>
    <property type="project" value="UniProtKB-KW"/>
</dbReference>
<dbReference type="Pfam" id="PF00609">
    <property type="entry name" value="DAGK_acc"/>
    <property type="match status" value="1"/>
</dbReference>
<dbReference type="InterPro" id="IPR001849">
    <property type="entry name" value="PH_domain"/>
</dbReference>
<dbReference type="Gene3D" id="2.30.29.30">
    <property type="entry name" value="Pleckstrin-homology domain (PH domain)/Phosphotyrosine-binding domain (PTB)"/>
    <property type="match status" value="1"/>
</dbReference>
<keyword evidence="28" id="KW-1185">Reference proteome</keyword>
<dbReference type="PANTHER" id="PTHR11255:SF37">
    <property type="entry name" value="DIACYLGLYCEROL KINASE ETA"/>
    <property type="match status" value="1"/>
</dbReference>
<dbReference type="GO" id="GO:0005524">
    <property type="term" value="F:ATP binding"/>
    <property type="evidence" value="ECO:0007669"/>
    <property type="project" value="UniProtKB-KW"/>
</dbReference>
<dbReference type="InterPro" id="IPR016064">
    <property type="entry name" value="NAD/diacylglycerol_kinase_sf"/>
</dbReference>
<dbReference type="GO" id="GO:0005737">
    <property type="term" value="C:cytoplasm"/>
    <property type="evidence" value="ECO:0007669"/>
    <property type="project" value="UniProtKB-SubCell"/>
</dbReference>
<comment type="catalytic activity">
    <reaction evidence="19">
        <text>a 1,2-diacyl-sn-glycerol + ATP = a 1,2-diacyl-sn-glycero-3-phosphate + ADP + H(+)</text>
        <dbReference type="Rhea" id="RHEA:10272"/>
        <dbReference type="ChEBI" id="CHEBI:15378"/>
        <dbReference type="ChEBI" id="CHEBI:17815"/>
        <dbReference type="ChEBI" id="CHEBI:30616"/>
        <dbReference type="ChEBI" id="CHEBI:58608"/>
        <dbReference type="ChEBI" id="CHEBI:456216"/>
        <dbReference type="EC" id="2.7.1.107"/>
    </reaction>
    <physiologicalReaction direction="left-to-right" evidence="19">
        <dbReference type="Rhea" id="RHEA:10273"/>
    </physiologicalReaction>
</comment>
<evidence type="ECO:0000256" key="12">
    <source>
        <dbReference type="ARBA" id="ARBA00022771"/>
    </source>
</evidence>
<comment type="pathway">
    <text evidence="3">Lipid metabolism; glycerolipid metabolism.</text>
</comment>
<evidence type="ECO:0000256" key="10">
    <source>
        <dbReference type="ARBA" id="ARBA00022737"/>
    </source>
</evidence>
<dbReference type="InterPro" id="IPR037607">
    <property type="entry name" value="DGK"/>
</dbReference>
<feature type="domain" description="DAGKc" evidence="26">
    <location>
        <begin position="320"/>
        <end position="455"/>
    </location>
</feature>
<evidence type="ECO:0000256" key="8">
    <source>
        <dbReference type="ARBA" id="ARBA00022679"/>
    </source>
</evidence>
<dbReference type="SUPFAM" id="SSF57889">
    <property type="entry name" value="Cysteine-rich domain"/>
    <property type="match status" value="2"/>
</dbReference>
<dbReference type="Gene3D" id="1.10.150.50">
    <property type="entry name" value="Transcription Factor, Ets-1"/>
    <property type="match status" value="1"/>
</dbReference>
<dbReference type="SMART" id="SM00046">
    <property type="entry name" value="DAGKc"/>
    <property type="match status" value="1"/>
</dbReference>
<evidence type="ECO:0000256" key="11">
    <source>
        <dbReference type="ARBA" id="ARBA00022741"/>
    </source>
</evidence>
<dbReference type="GO" id="GO:0046486">
    <property type="term" value="P:glycerolipid metabolic process"/>
    <property type="evidence" value="ECO:0007669"/>
    <property type="project" value="UniProtKB-UniPathway"/>
</dbReference>
<evidence type="ECO:0000256" key="5">
    <source>
        <dbReference type="ARBA" id="ARBA00022475"/>
    </source>
</evidence>
<evidence type="ECO:0000256" key="16">
    <source>
        <dbReference type="ARBA" id="ARBA00023098"/>
    </source>
</evidence>
<dbReference type="PROSITE" id="PS50081">
    <property type="entry name" value="ZF_DAG_PE_2"/>
    <property type="match status" value="2"/>
</dbReference>
<feature type="compositionally biased region" description="Low complexity" evidence="22">
    <location>
        <begin position="16"/>
        <end position="27"/>
    </location>
</feature>
<accession>A0A8C3KTI1</accession>
<keyword evidence="15 21" id="KW-0067">ATP-binding</keyword>
<dbReference type="InterPro" id="IPR047480">
    <property type="entry name" value="C1_DGKeta_rpt2"/>
</dbReference>
<dbReference type="InterPro" id="IPR002219">
    <property type="entry name" value="PKC_DAG/PE"/>
</dbReference>
<dbReference type="SMART" id="SM00045">
    <property type="entry name" value="DAGKa"/>
    <property type="match status" value="1"/>
</dbReference>
<dbReference type="Gene3D" id="2.60.200.40">
    <property type="match status" value="1"/>
</dbReference>
<keyword evidence="6" id="KW-0963">Cytoplasm</keyword>
<dbReference type="Pfam" id="PF07647">
    <property type="entry name" value="SAM_2"/>
    <property type="match status" value="1"/>
</dbReference>
<evidence type="ECO:0000256" key="20">
    <source>
        <dbReference type="ARBA" id="ARBA00060536"/>
    </source>
</evidence>
<reference evidence="27" key="2">
    <citation type="submission" date="2025-09" db="UniProtKB">
        <authorList>
            <consortium name="Ensembl"/>
        </authorList>
    </citation>
    <scope>IDENTIFICATION</scope>
</reference>
<keyword evidence="16" id="KW-0443">Lipid metabolism</keyword>
<dbReference type="PANTHER" id="PTHR11255">
    <property type="entry name" value="DIACYLGLYCEROL KINASE"/>
    <property type="match status" value="1"/>
</dbReference>
<feature type="domain" description="SAM" evidence="25">
    <location>
        <begin position="984"/>
        <end position="1047"/>
    </location>
</feature>
<dbReference type="FunFam" id="2.60.200.40:FF:000001">
    <property type="entry name" value="Diacylglycerol kinase"/>
    <property type="match status" value="1"/>
</dbReference>
<dbReference type="Pfam" id="PF00130">
    <property type="entry name" value="C1_1"/>
    <property type="match status" value="2"/>
</dbReference>
<dbReference type="Proteomes" id="UP000694419">
    <property type="component" value="Unplaced"/>
</dbReference>
<evidence type="ECO:0000256" key="21">
    <source>
        <dbReference type="RuleBase" id="RU361128"/>
    </source>
</evidence>
<dbReference type="PROSITE" id="PS50146">
    <property type="entry name" value="DAGK"/>
    <property type="match status" value="1"/>
</dbReference>
<keyword evidence="11 21" id="KW-0547">Nucleotide-binding</keyword>
<keyword evidence="13 21" id="KW-0418">Kinase</keyword>
<dbReference type="Ensembl" id="ENSCPGT00000030809.1">
    <property type="protein sequence ID" value="ENSCPGP00000028234.1"/>
    <property type="gene ID" value="ENSCPGG00000019422.1"/>
</dbReference>
<keyword evidence="17" id="KW-0472">Membrane</keyword>
<dbReference type="InterPro" id="IPR017438">
    <property type="entry name" value="ATP-NAD_kinase_N"/>
</dbReference>
<proteinExistence type="inferred from homology"/>
<dbReference type="SUPFAM" id="SSF47769">
    <property type="entry name" value="SAM/Pointed domain"/>
    <property type="match status" value="1"/>
</dbReference>
<dbReference type="CDD" id="cd13274">
    <property type="entry name" value="PH_DGK_type2"/>
    <property type="match status" value="1"/>
</dbReference>
<keyword evidence="14" id="KW-0862">Zinc</keyword>
<dbReference type="SMART" id="SM00454">
    <property type="entry name" value="SAM"/>
    <property type="match status" value="1"/>
</dbReference>
<dbReference type="FunFam" id="3.40.50.10330:FF:000001">
    <property type="entry name" value="Diacylglycerol kinase"/>
    <property type="match status" value="1"/>
</dbReference>
<dbReference type="CDD" id="cd20848">
    <property type="entry name" value="C1_DGKeta_rpt1"/>
    <property type="match status" value="1"/>
</dbReference>
<comment type="subcellular location">
    <subcellularLocation>
        <location evidence="1">Cell membrane</location>
    </subcellularLocation>
    <subcellularLocation>
        <location evidence="2">Cytoplasm</location>
    </subcellularLocation>
</comment>
<evidence type="ECO:0000313" key="28">
    <source>
        <dbReference type="Proteomes" id="UP000694419"/>
    </source>
</evidence>
<dbReference type="EC" id="2.7.1.107" evidence="21"/>
<evidence type="ECO:0000256" key="7">
    <source>
        <dbReference type="ARBA" id="ARBA00022553"/>
    </source>
</evidence>
<dbReference type="PROSITE" id="PS50105">
    <property type="entry name" value="SAM_DOMAIN"/>
    <property type="match status" value="1"/>
</dbReference>
<feature type="domain" description="PH" evidence="23">
    <location>
        <begin position="56"/>
        <end position="149"/>
    </location>
</feature>
<evidence type="ECO:0000256" key="1">
    <source>
        <dbReference type="ARBA" id="ARBA00004236"/>
    </source>
</evidence>
<dbReference type="PROSITE" id="PS00479">
    <property type="entry name" value="ZF_DAG_PE_1"/>
    <property type="match status" value="1"/>
</dbReference>
<organism evidence="27 28">
    <name type="scientific">Calidris pygmaea</name>
    <name type="common">Spoon-billed sandpiper</name>
    <dbReference type="NCBI Taxonomy" id="425635"/>
    <lineage>
        <taxon>Eukaryota</taxon>
        <taxon>Metazoa</taxon>
        <taxon>Chordata</taxon>
        <taxon>Craniata</taxon>
        <taxon>Vertebrata</taxon>
        <taxon>Euteleostomi</taxon>
        <taxon>Archelosauria</taxon>
        <taxon>Archosauria</taxon>
        <taxon>Dinosauria</taxon>
        <taxon>Saurischia</taxon>
        <taxon>Theropoda</taxon>
        <taxon>Coelurosauria</taxon>
        <taxon>Aves</taxon>
        <taxon>Neognathae</taxon>
        <taxon>Neoaves</taxon>
        <taxon>Charadriiformes</taxon>
        <taxon>Scolopacidae</taxon>
        <taxon>Calidris</taxon>
    </lineage>
</organism>
<evidence type="ECO:0000259" key="26">
    <source>
        <dbReference type="PROSITE" id="PS50146"/>
    </source>
</evidence>
<dbReference type="SUPFAM" id="SSF111331">
    <property type="entry name" value="NAD kinase/diacylglycerol kinase-like"/>
    <property type="match status" value="1"/>
</dbReference>
<dbReference type="AlphaFoldDB" id="A0A8C3KTI1"/>
<sequence length="1053" mass="117153">MSGAGIPQQPQPQPPTAAVAAAGGPADESSDSEGEHEGPQKLIRKVSTSGQIRSKTSIKEGLLLKQTSSFQRWKKRYFKLRGRTLYYAKDSKSLIFDEVDLSDASVAESSTKNVNNSFTIITPFRRLILCAENRKEMEDWISSLKSVQSREHYETAQFNVEHFSGMHNWYACSHARPTFCNVCRESLSGVTSHGLSCEVCKFKAHKRCAVRATNNCKWTTLASIGKDIIEDEDGIAMPHQWLEGNLPVSAKCAVCDKTCGSVLRLQDWKCLWCKAMVHTACKDLYPRKCPLGQCKVSIIPPTALNSIDSDGFWKATCPPSCASPLLVFVNSKSGDNQGVKFLRRFKQSLNPAQVFDLMNGGPHLGLRLFQKFDNFRILVCGGDGSVGWVLSEIDKLSLHKQCQLGVLPLGTGNDLARVLGWGGSCDDDTQLPQILEKLERASTKMLDRWSIMSYELKLPAKPSILPVTAEELSLFSLCFQISAYEDSVAAHLAKILNSDQHSVVISSAKILCETVKDFVAKIGKTYEKPMENAEEADAMAIKCTELNEKLDLLLQALHTEAQAAPILPGITPPIVEEEAEEFSSEESLSESKEQLAECVSKSSTQKLFKPREQLMLRANSLKKAVRQIIEQAEKGCSYFYYFCTGKTAPRSPDRRTSRGIQSQTGSFSAPALAASKENLPVLNTRIICPGNYDSETCCSLHYFNTAFCSPGYSEKCVMNNYFGIGLDAKISLEFNNKREEHPEKCRSRTKNMMWYGVLGTKELLQRTYKNLEQKVQLECDGQYIPLPSLQGIAVLNIPSYAGGTNFWGGTKEDDIFGAPSFDDKILEVVAVFGSMQMAVSRVIKLQHHRIAQCRSVKITILGDEGVPVQVDGEAWIQPPGVIKIIHKNRAQMLTRDRAFENTLKSWEDKQKYDSCKPVIRSPLYPQQAVELATEEEVAQIQLCSQAHGNSTLFSTLFGLTFACDAFEHVEIKGVLLLTLVVQKWGTDEVAAWLDLLSLGEYKEIFISHDIRGSELLHLERRDLKDLGITKVGHMKRILQGIKELGKNTPVSEV</sequence>
<evidence type="ECO:0000256" key="4">
    <source>
        <dbReference type="ARBA" id="ARBA00009280"/>
    </source>
</evidence>
<dbReference type="GO" id="GO:0004143">
    <property type="term" value="F:ATP-dependent diacylglycerol kinase activity"/>
    <property type="evidence" value="ECO:0007669"/>
    <property type="project" value="UniProtKB-EC"/>
</dbReference>
<evidence type="ECO:0000259" key="25">
    <source>
        <dbReference type="PROSITE" id="PS50105"/>
    </source>
</evidence>
<dbReference type="InterPro" id="IPR001206">
    <property type="entry name" value="Diacylglycerol_kinase_cat_dom"/>
</dbReference>
<dbReference type="FunFam" id="2.30.29.30:FF:000060">
    <property type="entry name" value="Diacylglycerol kinase"/>
    <property type="match status" value="1"/>
</dbReference>
<evidence type="ECO:0000256" key="15">
    <source>
        <dbReference type="ARBA" id="ARBA00022840"/>
    </source>
</evidence>
<evidence type="ECO:0000256" key="2">
    <source>
        <dbReference type="ARBA" id="ARBA00004496"/>
    </source>
</evidence>
<feature type="domain" description="Phorbol-ester/DAG-type" evidence="24">
    <location>
        <begin position="166"/>
        <end position="216"/>
    </location>
</feature>
<evidence type="ECO:0000256" key="13">
    <source>
        <dbReference type="ARBA" id="ARBA00022777"/>
    </source>
</evidence>
<evidence type="ECO:0000256" key="6">
    <source>
        <dbReference type="ARBA" id="ARBA00022490"/>
    </source>
</evidence>
<dbReference type="InterPro" id="IPR011993">
    <property type="entry name" value="PH-like_dom_sf"/>
</dbReference>
<dbReference type="InterPro" id="IPR046349">
    <property type="entry name" value="C1-like_sf"/>
</dbReference>
<dbReference type="PROSITE" id="PS50003">
    <property type="entry name" value="PH_DOMAIN"/>
    <property type="match status" value="1"/>
</dbReference>
<dbReference type="Gene3D" id="3.40.50.10330">
    <property type="entry name" value="Probable inorganic polyphosphate/atp-NAD kinase, domain 1"/>
    <property type="match status" value="1"/>
</dbReference>
<keyword evidence="8 21" id="KW-0808">Transferase</keyword>
<keyword evidence="10" id="KW-0677">Repeat</keyword>
<dbReference type="CDD" id="cd20894">
    <property type="entry name" value="C1_DGKeta_rpt2"/>
    <property type="match status" value="1"/>
</dbReference>
<dbReference type="GO" id="GO:0007200">
    <property type="term" value="P:phospholipase C-activating G protein-coupled receptor signaling pathway"/>
    <property type="evidence" value="ECO:0007669"/>
    <property type="project" value="InterPro"/>
</dbReference>
<dbReference type="SMART" id="SM00109">
    <property type="entry name" value="C1"/>
    <property type="match status" value="2"/>
</dbReference>
<dbReference type="InterPro" id="IPR001660">
    <property type="entry name" value="SAM"/>
</dbReference>
<protein>
    <recommendedName>
        <fullName evidence="21">Diacylglycerol kinase</fullName>
        <shortName evidence="21">DAG kinase</shortName>
        <ecNumber evidence="21">2.7.1.107</ecNumber>
    </recommendedName>
</protein>
<evidence type="ECO:0000256" key="9">
    <source>
        <dbReference type="ARBA" id="ARBA00022723"/>
    </source>
</evidence>
<evidence type="ECO:0000256" key="22">
    <source>
        <dbReference type="SAM" id="MobiDB-lite"/>
    </source>
</evidence>
<dbReference type="FunFam" id="3.30.60.20:FF:000029">
    <property type="entry name" value="Diacylglycerol kinase"/>
    <property type="match status" value="1"/>
</dbReference>
<evidence type="ECO:0000256" key="17">
    <source>
        <dbReference type="ARBA" id="ARBA00023136"/>
    </source>
</evidence>
<dbReference type="SUPFAM" id="SSF50729">
    <property type="entry name" value="PH domain-like"/>
    <property type="match status" value="1"/>
</dbReference>
<comment type="catalytic activity">
    <reaction evidence="18">
        <text>1,2-di-(9Z-octadecenoyl)-sn-glycerol + ATP = 1,2-di-(9Z-octadecenoyl)-sn-glycero-3-phosphate + ADP + H(+)</text>
        <dbReference type="Rhea" id="RHEA:40327"/>
        <dbReference type="ChEBI" id="CHEBI:15378"/>
        <dbReference type="ChEBI" id="CHEBI:30616"/>
        <dbReference type="ChEBI" id="CHEBI:52333"/>
        <dbReference type="ChEBI" id="CHEBI:74546"/>
        <dbReference type="ChEBI" id="CHEBI:456216"/>
    </reaction>
    <physiologicalReaction direction="left-to-right" evidence="18">
        <dbReference type="Rhea" id="RHEA:40328"/>
    </physiologicalReaction>
</comment>
<evidence type="ECO:0000256" key="19">
    <source>
        <dbReference type="ARBA" id="ARBA00023411"/>
    </source>
</evidence>
<evidence type="ECO:0000256" key="18">
    <source>
        <dbReference type="ARBA" id="ARBA00023371"/>
    </source>
</evidence>
<name>A0A8C3KTI1_9CHAR</name>
<dbReference type="Pfam" id="PF00169">
    <property type="entry name" value="PH"/>
    <property type="match status" value="1"/>
</dbReference>
<keyword evidence="5" id="KW-1003">Cell membrane</keyword>
<evidence type="ECO:0000259" key="24">
    <source>
        <dbReference type="PROSITE" id="PS50081"/>
    </source>
</evidence>
<dbReference type="InterPro" id="IPR013761">
    <property type="entry name" value="SAM/pointed_sf"/>
</dbReference>
<feature type="domain" description="Phorbol-ester/DAG-type" evidence="24">
    <location>
        <begin position="238"/>
        <end position="289"/>
    </location>
</feature>
<keyword evidence="12" id="KW-0863">Zinc-finger</keyword>
<dbReference type="Pfam" id="PF00781">
    <property type="entry name" value="DAGK_cat"/>
    <property type="match status" value="1"/>
</dbReference>
<dbReference type="FunFam" id="1.10.150.50:FF:000021">
    <property type="entry name" value="Diacylglycerol kinase"/>
    <property type="match status" value="1"/>
</dbReference>
<comment type="similarity">
    <text evidence="4 21">Belongs to the eukaryotic diacylglycerol kinase family.</text>
</comment>
<evidence type="ECO:0000313" key="27">
    <source>
        <dbReference type="Ensembl" id="ENSCPGP00000028234.1"/>
    </source>
</evidence>